<name>A0A367K3R0_RHIAZ</name>
<comment type="caution">
    <text evidence="3">The sequence shown here is derived from an EMBL/GenBank/DDBJ whole genome shotgun (WGS) entry which is preliminary data.</text>
</comment>
<keyword evidence="4" id="KW-1185">Reference proteome</keyword>
<dbReference type="PANTHER" id="PTHR47219:SF20">
    <property type="entry name" value="TBC1 DOMAIN FAMILY MEMBER 2B"/>
    <property type="match status" value="1"/>
</dbReference>
<evidence type="ECO:0000313" key="4">
    <source>
        <dbReference type="Proteomes" id="UP000252139"/>
    </source>
</evidence>
<evidence type="ECO:0000256" key="1">
    <source>
        <dbReference type="SAM" id="MobiDB-lite"/>
    </source>
</evidence>
<accession>A0A367K3R0</accession>
<dbReference type="PANTHER" id="PTHR47219">
    <property type="entry name" value="RAB GTPASE-ACTIVATING PROTEIN 1-LIKE"/>
    <property type="match status" value="1"/>
</dbReference>
<feature type="region of interest" description="Disordered" evidence="1">
    <location>
        <begin position="120"/>
        <end position="148"/>
    </location>
</feature>
<dbReference type="SUPFAM" id="SSF47923">
    <property type="entry name" value="Ypt/Rab-GAP domain of gyp1p"/>
    <property type="match status" value="2"/>
</dbReference>
<organism evidence="3 4">
    <name type="scientific">Rhizopus azygosporus</name>
    <name type="common">Rhizopus microsporus var. azygosporus</name>
    <dbReference type="NCBI Taxonomy" id="86630"/>
    <lineage>
        <taxon>Eukaryota</taxon>
        <taxon>Fungi</taxon>
        <taxon>Fungi incertae sedis</taxon>
        <taxon>Mucoromycota</taxon>
        <taxon>Mucoromycotina</taxon>
        <taxon>Mucoromycetes</taxon>
        <taxon>Mucorales</taxon>
        <taxon>Mucorineae</taxon>
        <taxon>Rhizopodaceae</taxon>
        <taxon>Rhizopus</taxon>
    </lineage>
</organism>
<protein>
    <recommendedName>
        <fullName evidence="2">Rab-GAP TBC domain-containing protein</fullName>
    </recommendedName>
</protein>
<sequence>MSLFEIDYVSGAAHELRLKQQQDQIMKALKELSIKIKQESQEPQKLVMNYSDIEHDSWLTLDSSYTTLGDKNGNYSPYYDSNQGQHITKRRPSSSLRSRQWSASSCSYRSRSIPCCSVSSTHTTSYDDHDESKSIESTKVEKPKDERQVVSTPDVYGFKKPTKWINTDALREIEQRNEIVMERQLEKWQELTLNADDYWPSIGPQLFRFVKDGIPRELRPKIWMHYSGASRKKLENQGLYALLVKQAEDAGKSNEYAAVIERDLCRTFPDNIYFADDSSTKIHMLRRVLLAFSMHSPEIGYCQSFNFLAGLLILLLDSEEDAFWMMHTIVHDYFPEGMFDTKMIGANIEQTVLMMLVYEKLPGVWAKIASRKCFWECEQENNLPPITLVTNHWFMTLFINILPIETVLCVWDCFFVGSGFKVLYQAALTIIKMNEESIWEAEDSVDAFQILQNAPKRLTDGRHFIEVIFSSPSISDDITMKDINRRRRQFLQRKKE</sequence>
<reference evidence="3 4" key="1">
    <citation type="journal article" date="2018" name="G3 (Bethesda)">
        <title>Phylogenetic and Phylogenomic Definition of Rhizopus Species.</title>
        <authorList>
            <person name="Gryganskyi A.P."/>
            <person name="Golan J."/>
            <person name="Dolatabadi S."/>
            <person name="Mondo S."/>
            <person name="Robb S."/>
            <person name="Idnurm A."/>
            <person name="Muszewska A."/>
            <person name="Steczkiewicz K."/>
            <person name="Masonjones S."/>
            <person name="Liao H.L."/>
            <person name="Gajdeczka M.T."/>
            <person name="Anike F."/>
            <person name="Vuek A."/>
            <person name="Anishchenko I.M."/>
            <person name="Voigt K."/>
            <person name="de Hoog G.S."/>
            <person name="Smith M.E."/>
            <person name="Heitman J."/>
            <person name="Vilgalys R."/>
            <person name="Stajich J.E."/>
        </authorList>
    </citation>
    <scope>NUCLEOTIDE SEQUENCE [LARGE SCALE GENOMIC DNA]</scope>
    <source>
        <strain evidence="3 4">CBS 357.93</strain>
    </source>
</reference>
<feature type="domain" description="Rab-GAP TBC" evidence="2">
    <location>
        <begin position="213"/>
        <end position="418"/>
    </location>
</feature>
<dbReference type="GO" id="GO:0005096">
    <property type="term" value="F:GTPase activator activity"/>
    <property type="evidence" value="ECO:0007669"/>
    <property type="project" value="TreeGrafter"/>
</dbReference>
<dbReference type="Gene3D" id="1.10.472.80">
    <property type="entry name" value="Ypt/Rab-GAP domain of gyp1p, domain 3"/>
    <property type="match status" value="1"/>
</dbReference>
<dbReference type="Gene3D" id="1.10.10.750">
    <property type="entry name" value="Ypt/Rab-GAP domain of gyp1p, domain 1"/>
    <property type="match status" value="1"/>
</dbReference>
<dbReference type="EMBL" id="PJQL01000331">
    <property type="protein sequence ID" value="RCH96854.1"/>
    <property type="molecule type" value="Genomic_DNA"/>
</dbReference>
<dbReference type="GO" id="GO:0031267">
    <property type="term" value="F:small GTPase binding"/>
    <property type="evidence" value="ECO:0007669"/>
    <property type="project" value="TreeGrafter"/>
</dbReference>
<dbReference type="PROSITE" id="PS50086">
    <property type="entry name" value="TBC_RABGAP"/>
    <property type="match status" value="1"/>
</dbReference>
<evidence type="ECO:0000259" key="2">
    <source>
        <dbReference type="PROSITE" id="PS50086"/>
    </source>
</evidence>
<evidence type="ECO:0000313" key="3">
    <source>
        <dbReference type="EMBL" id="RCH96854.1"/>
    </source>
</evidence>
<dbReference type="InterPro" id="IPR000195">
    <property type="entry name" value="Rab-GAP-TBC_dom"/>
</dbReference>
<dbReference type="Gene3D" id="1.10.8.270">
    <property type="entry name" value="putative rabgap domain of human tbc1 domain family member 14 like domains"/>
    <property type="match status" value="1"/>
</dbReference>
<dbReference type="SMART" id="SM00164">
    <property type="entry name" value="TBC"/>
    <property type="match status" value="1"/>
</dbReference>
<dbReference type="Proteomes" id="UP000252139">
    <property type="component" value="Unassembled WGS sequence"/>
</dbReference>
<feature type="compositionally biased region" description="Basic and acidic residues" evidence="1">
    <location>
        <begin position="125"/>
        <end position="148"/>
    </location>
</feature>
<dbReference type="STRING" id="86630.A0A367K3R0"/>
<dbReference type="InterPro" id="IPR035969">
    <property type="entry name" value="Rab-GAP_TBC_sf"/>
</dbReference>
<feature type="region of interest" description="Disordered" evidence="1">
    <location>
        <begin position="75"/>
        <end position="94"/>
    </location>
</feature>
<dbReference type="AlphaFoldDB" id="A0A367K3R0"/>
<dbReference type="OrthoDB" id="294251at2759"/>
<feature type="compositionally biased region" description="Polar residues" evidence="1">
    <location>
        <begin position="75"/>
        <end position="86"/>
    </location>
</feature>
<dbReference type="FunFam" id="1.10.8.270:FF:000026">
    <property type="entry name" value="TBC (Tre-2/Bub2/Cdc16) domain family"/>
    <property type="match status" value="1"/>
</dbReference>
<dbReference type="InterPro" id="IPR050302">
    <property type="entry name" value="Rab_GAP_TBC_domain"/>
</dbReference>
<proteinExistence type="predicted"/>
<dbReference type="Pfam" id="PF00566">
    <property type="entry name" value="RabGAP-TBC"/>
    <property type="match status" value="1"/>
</dbReference>
<gene>
    <name evidence="3" type="ORF">CU097_001744</name>
</gene>